<dbReference type="GO" id="GO:0009636">
    <property type="term" value="P:response to toxic substance"/>
    <property type="evidence" value="ECO:0007669"/>
    <property type="project" value="UniProtKB-ARBA"/>
</dbReference>
<evidence type="ECO:0000313" key="11">
    <source>
        <dbReference type="Proteomes" id="UP000006250"/>
    </source>
</evidence>
<evidence type="ECO:0000256" key="2">
    <source>
        <dbReference type="ARBA" id="ARBA00010942"/>
    </source>
</evidence>
<keyword evidence="5" id="KW-0997">Cell inner membrane</keyword>
<keyword evidence="7 9" id="KW-1133">Transmembrane helix</keyword>
<evidence type="ECO:0000256" key="6">
    <source>
        <dbReference type="ARBA" id="ARBA00022692"/>
    </source>
</evidence>
<dbReference type="Proteomes" id="UP000006250">
    <property type="component" value="Unassembled WGS sequence"/>
</dbReference>
<dbReference type="FunFam" id="1.20.1640.10:FF:000001">
    <property type="entry name" value="Efflux pump membrane transporter"/>
    <property type="match status" value="1"/>
</dbReference>
<feature type="transmembrane region" description="Helical" evidence="9">
    <location>
        <begin position="869"/>
        <end position="885"/>
    </location>
</feature>
<dbReference type="GO" id="GO:0015562">
    <property type="term" value="F:efflux transmembrane transporter activity"/>
    <property type="evidence" value="ECO:0007669"/>
    <property type="project" value="InterPro"/>
</dbReference>
<dbReference type="NCBIfam" id="TIGR00915">
    <property type="entry name" value="2A0602"/>
    <property type="match status" value="1"/>
</dbReference>
<dbReference type="SUPFAM" id="SSF82866">
    <property type="entry name" value="Multidrug efflux transporter AcrB transmembrane domain"/>
    <property type="match status" value="2"/>
</dbReference>
<dbReference type="Gene3D" id="3.30.70.1320">
    <property type="entry name" value="Multidrug efflux transporter AcrB pore domain like"/>
    <property type="match status" value="1"/>
</dbReference>
<evidence type="ECO:0000256" key="4">
    <source>
        <dbReference type="ARBA" id="ARBA00022475"/>
    </source>
</evidence>
<evidence type="ECO:0000256" key="7">
    <source>
        <dbReference type="ARBA" id="ARBA00022989"/>
    </source>
</evidence>
<dbReference type="Pfam" id="PF00873">
    <property type="entry name" value="ACR_tran"/>
    <property type="match status" value="1"/>
</dbReference>
<dbReference type="Gene3D" id="3.30.2090.10">
    <property type="entry name" value="Multidrug efflux transporter AcrB TolC docking domain, DN and DC subdomains"/>
    <property type="match status" value="2"/>
</dbReference>
<comment type="subcellular location">
    <subcellularLocation>
        <location evidence="1">Cell inner membrane</location>
        <topology evidence="1">Multi-pass membrane protein</topology>
    </subcellularLocation>
</comment>
<feature type="transmembrane region" description="Helical" evidence="9">
    <location>
        <begin position="370"/>
        <end position="390"/>
    </location>
</feature>
<dbReference type="RefSeq" id="WP_005991157.1">
    <property type="nucleotide sequence ID" value="NZ_AECZ01000003.1"/>
</dbReference>
<evidence type="ECO:0000256" key="3">
    <source>
        <dbReference type="ARBA" id="ARBA00022448"/>
    </source>
</evidence>
<evidence type="ECO:0000256" key="9">
    <source>
        <dbReference type="SAM" id="Phobius"/>
    </source>
</evidence>
<comment type="similarity">
    <text evidence="2">Belongs to the resistance-nodulation-cell division (RND) (TC 2.A.6) family.</text>
</comment>
<name>E1JSX5_SOLFR</name>
<keyword evidence="8 9" id="KW-0472">Membrane</keyword>
<keyword evidence="11" id="KW-1185">Reference proteome</keyword>
<feature type="transmembrane region" description="Helical" evidence="9">
    <location>
        <begin position="396"/>
        <end position="420"/>
    </location>
</feature>
<dbReference type="EMBL" id="AECZ01000003">
    <property type="protein sequence ID" value="EFL52608.1"/>
    <property type="molecule type" value="Genomic_DNA"/>
</dbReference>
<dbReference type="Gene3D" id="3.30.70.1440">
    <property type="entry name" value="Multidrug efflux transporter AcrB pore domain"/>
    <property type="match status" value="1"/>
</dbReference>
<comment type="caution">
    <text evidence="10">The sequence shown here is derived from an EMBL/GenBank/DDBJ whole genome shotgun (WGS) entry which is preliminary data.</text>
</comment>
<dbReference type="AlphaFoldDB" id="E1JSX5"/>
<dbReference type="PANTHER" id="PTHR32063">
    <property type="match status" value="1"/>
</dbReference>
<dbReference type="FunFam" id="3.30.70.1430:FF:000001">
    <property type="entry name" value="Efflux pump membrane transporter"/>
    <property type="match status" value="1"/>
</dbReference>
<dbReference type="GO" id="GO:0042910">
    <property type="term" value="F:xenobiotic transmembrane transporter activity"/>
    <property type="evidence" value="ECO:0007669"/>
    <property type="project" value="TreeGrafter"/>
</dbReference>
<dbReference type="SUPFAM" id="SSF82693">
    <property type="entry name" value="Multidrug efflux transporter AcrB pore domain, PN1, PN2, PC1 and PC2 subdomains"/>
    <property type="match status" value="4"/>
</dbReference>
<dbReference type="Gene3D" id="1.20.1640.10">
    <property type="entry name" value="Multidrug efflux transporter AcrB transmembrane domain"/>
    <property type="match status" value="2"/>
</dbReference>
<feature type="transmembrane region" description="Helical" evidence="9">
    <location>
        <begin position="897"/>
        <end position="916"/>
    </location>
</feature>
<organism evidence="10 11">
    <name type="scientific">Solidesulfovibrio fructosivorans JJ]</name>
    <dbReference type="NCBI Taxonomy" id="596151"/>
    <lineage>
        <taxon>Bacteria</taxon>
        <taxon>Pseudomonadati</taxon>
        <taxon>Thermodesulfobacteriota</taxon>
        <taxon>Desulfovibrionia</taxon>
        <taxon>Desulfovibrionales</taxon>
        <taxon>Desulfovibrionaceae</taxon>
        <taxon>Solidesulfovibrio</taxon>
    </lineage>
</organism>
<dbReference type="GO" id="GO:0005886">
    <property type="term" value="C:plasma membrane"/>
    <property type="evidence" value="ECO:0007669"/>
    <property type="project" value="UniProtKB-SubCell"/>
</dbReference>
<evidence type="ECO:0000256" key="1">
    <source>
        <dbReference type="ARBA" id="ARBA00004429"/>
    </source>
</evidence>
<accession>E1JSX5</accession>
<sequence length="1055" mass="114144">MFSKFFIERPVLSNVLAVLIMLLGVVTLLGLPVAQYPDITPPTVQVTTSFPGASPQVIIDSVAAPIEQQVNGVEDMLYMSSNSASDGSYTLTVTFEVGTDVDMATVLVQNRVNQALARLPQQVQAQGVTVQKKSTAILMCVTLESPDNTYDSLFLSNYGYLRVRDELSRIPGVGSVTVNGSDEYGMRIWLDPDKVKTYGLTAQDVVNAVSQQNVQVAAGQIGQQPAPKDMHFQYMIQTQGRLEDAEQFGNIILKTDFNQTGQVLRLKDVARVELGSKTYDLFAEKDGKPASIIAIYLLPGANALQTADMIKATMKKIAADFPPGLVYNIPFDTTRFVNQSIRDVYKTLIEAGILVLLVIMLFLQDFKAMLVPATTVPVTILGAFIAMAMLGFSVNLVTLFGIILAIGIVVDDAIIIVEGTAHHIEQGSTPHDAAILTMKELFGPIIGITLVLISVFLPASFMPGITGQLYRQFSLVIAATAVISALNAATLKPTQCALWMKPHTKEPNAFFRGFNAVYQRCENVYATIVGFMVHHAKTAMLGYVVLIAVTFLGFASLPTGFLPEEDQGYAIVSVQLPPAASLSRTAAVIKQIDGFMKDAPGVADWITFGGMSILDSLNQPNMAAVFVTYTDWDKRPKGVDQTTIVRYLRERLATLQDAVAFVMIPPAIQGLGQAGGFQMMVEDRGNLGPVALQNACYGLIGVGRTQTGLTPLNVTYNASTPQIYADIDRTQVQYKGVTFQNLFSTLSTYMGSTYINDFNKFGRVYQVRAQAEPRFRLKASDVMQLEVRNNKGEMMPLSAVTSIKDILGPTVLTRYNLYTAASVYGSAAAGFSSGQALTLMEQMAKANLPTSMATEWTTMSYQEKKVGNQAYLIFALAVVLVYLVLSAQYESWCTPTAVILVVPLALLGTMAALMIRHMDNNVYTQIGVVLLIALASKNAILIVEFARERRAWGMDIAQAAVEAARLRFRPIIMTSFAFILGVVPLLTASGAGAASQRAVGTAVFGGMLASTLLAVLVVPVFYVLVQGFAERVLGVDKPKPGAKAPEDAAKESGAH</sequence>
<dbReference type="InterPro" id="IPR001036">
    <property type="entry name" value="Acrflvin-R"/>
</dbReference>
<dbReference type="eggNOG" id="COG0841">
    <property type="taxonomic scope" value="Bacteria"/>
</dbReference>
<dbReference type="NCBIfam" id="NF000282">
    <property type="entry name" value="RND_permease_1"/>
    <property type="match status" value="1"/>
</dbReference>
<feature type="transmembrane region" description="Helical" evidence="9">
    <location>
        <begin position="541"/>
        <end position="562"/>
    </location>
</feature>
<dbReference type="InterPro" id="IPR027463">
    <property type="entry name" value="AcrB_DN_DC_subdom"/>
</dbReference>
<dbReference type="SUPFAM" id="SSF82714">
    <property type="entry name" value="Multidrug efflux transporter AcrB TolC docking domain, DN and DC subdomains"/>
    <property type="match status" value="2"/>
</dbReference>
<keyword evidence="3" id="KW-0813">Transport</keyword>
<dbReference type="PANTHER" id="PTHR32063:SF13">
    <property type="entry name" value="MULTIDRUG EFFLUX PUMP SUBUNIT ACRB-RELATED"/>
    <property type="match status" value="1"/>
</dbReference>
<proteinExistence type="inferred from homology"/>
<feature type="transmembrane region" description="Helical" evidence="9">
    <location>
        <begin position="441"/>
        <end position="461"/>
    </location>
</feature>
<keyword evidence="4" id="KW-1003">Cell membrane</keyword>
<feature type="transmembrane region" description="Helical" evidence="9">
    <location>
        <begin position="12"/>
        <end position="34"/>
    </location>
</feature>
<dbReference type="InterPro" id="IPR004764">
    <property type="entry name" value="MdtF-like"/>
</dbReference>
<feature type="transmembrane region" description="Helical" evidence="9">
    <location>
        <begin position="922"/>
        <end position="945"/>
    </location>
</feature>
<dbReference type="Gene3D" id="3.30.70.1430">
    <property type="entry name" value="Multidrug efflux transporter AcrB pore domain"/>
    <property type="match status" value="2"/>
</dbReference>
<feature type="transmembrane region" description="Helical" evidence="9">
    <location>
        <begin position="344"/>
        <end position="363"/>
    </location>
</feature>
<gene>
    <name evidence="10" type="ORF">DesfrDRAFT_0714</name>
</gene>
<feature type="transmembrane region" description="Helical" evidence="9">
    <location>
        <begin position="998"/>
        <end position="1025"/>
    </location>
</feature>
<dbReference type="OrthoDB" id="9759330at2"/>
<evidence type="ECO:0000313" key="10">
    <source>
        <dbReference type="EMBL" id="EFL52608.1"/>
    </source>
</evidence>
<dbReference type="PRINTS" id="PR00702">
    <property type="entry name" value="ACRIFLAVINRP"/>
</dbReference>
<protein>
    <submittedName>
        <fullName evidence="10">Transporter, hydrophobe/amphiphile efflux-1 (HAE1) family</fullName>
    </submittedName>
</protein>
<keyword evidence="6 9" id="KW-0812">Transmembrane</keyword>
<reference evidence="10 11" key="1">
    <citation type="submission" date="2010-08" db="EMBL/GenBank/DDBJ databases">
        <title>The draft genome of Desulfovibrio fructosovorans JJ.</title>
        <authorList>
            <consortium name="US DOE Joint Genome Institute (JGI-PGF)"/>
            <person name="Lucas S."/>
            <person name="Copeland A."/>
            <person name="Lapidus A."/>
            <person name="Cheng J.-F."/>
            <person name="Bruce D."/>
            <person name="Goodwin L."/>
            <person name="Pitluck S."/>
            <person name="Land M.L."/>
            <person name="Hauser L."/>
            <person name="Chang Y.-J."/>
            <person name="Jeffries C."/>
            <person name="Wall J.D."/>
            <person name="Stahl D.A."/>
            <person name="Arkin A.P."/>
            <person name="Dehal P."/>
            <person name="Stolyar S.M."/>
            <person name="Hazen T.C."/>
            <person name="Woyke T.J."/>
        </authorList>
    </citation>
    <scope>NUCLEOTIDE SEQUENCE [LARGE SCALE GENOMIC DNA]</scope>
    <source>
        <strain evidence="10 11">JJ</strain>
    </source>
</reference>
<evidence type="ECO:0000256" key="8">
    <source>
        <dbReference type="ARBA" id="ARBA00023136"/>
    </source>
</evidence>
<evidence type="ECO:0000256" key="5">
    <source>
        <dbReference type="ARBA" id="ARBA00022519"/>
    </source>
</evidence>
<feature type="transmembrane region" description="Helical" evidence="9">
    <location>
        <begin position="473"/>
        <end position="491"/>
    </location>
</feature>
<feature type="transmembrane region" description="Helical" evidence="9">
    <location>
        <begin position="966"/>
        <end position="986"/>
    </location>
</feature>
<dbReference type="STRING" id="596151.DesfrDRAFT_0714"/>